<feature type="domain" description="Type II secretion system protein GspI C-terminal" evidence="10">
    <location>
        <begin position="160"/>
        <end position="240"/>
    </location>
</feature>
<keyword evidence="5 9" id="KW-0997">Cell inner membrane</keyword>
<comment type="subunit">
    <text evidence="9">Type II secretion is composed of four main components: the outer membrane complex, the inner membrane complex, the cytoplasmic secretion ATPase and the periplasm-spanning pseudopilus.</text>
</comment>
<evidence type="ECO:0000256" key="2">
    <source>
        <dbReference type="ARBA" id="ARBA00008358"/>
    </source>
</evidence>
<keyword evidence="4 9" id="KW-0488">Methylation</keyword>
<dbReference type="PANTHER" id="PTHR38779">
    <property type="entry name" value="TYPE II SECRETION SYSTEM PROTEIN I-RELATED"/>
    <property type="match status" value="1"/>
</dbReference>
<keyword evidence="6 9" id="KW-0812">Transmembrane</keyword>
<dbReference type="Pfam" id="PF02501">
    <property type="entry name" value="T2SSI"/>
    <property type="match status" value="1"/>
</dbReference>
<sequence length="243" mass="25944">MTERNDVACGSTAGAMPAIPPDVKRQATCANVSGFDVACGSTAGEISNPTTMSDAITALAVFNTPPDVKHQATCANVSGFDVACGFTAGAISNPPIPPDTTTALAVFNTPPDVKHQATGERRTLGFTLIEVMLALSIFGLAALAGVKAATDNLNSVGFIQDKTFARYVAANRLAELSLSTRWPPANNQTGSERNGDKEWFWQQQVQETAMSDFRAVTIRVSDRQFTEEDDSSVYSLTRYVGRR</sequence>
<dbReference type="PANTHER" id="PTHR38779:SF2">
    <property type="entry name" value="TYPE II SECRETION SYSTEM PROTEIN I-RELATED"/>
    <property type="match status" value="1"/>
</dbReference>
<dbReference type="AlphaFoldDB" id="A0A1Y6EG77"/>
<dbReference type="GO" id="GO:0015628">
    <property type="term" value="P:protein secretion by the type II secretion system"/>
    <property type="evidence" value="ECO:0007669"/>
    <property type="project" value="UniProtKB-UniRule"/>
</dbReference>
<evidence type="ECO:0000256" key="6">
    <source>
        <dbReference type="ARBA" id="ARBA00022692"/>
    </source>
</evidence>
<dbReference type="NCBIfam" id="TIGR02532">
    <property type="entry name" value="IV_pilin_GFxxxE"/>
    <property type="match status" value="1"/>
</dbReference>
<name>A0A1Y6EG77_9GAMM</name>
<dbReference type="GO" id="GO:0005886">
    <property type="term" value="C:plasma membrane"/>
    <property type="evidence" value="ECO:0007669"/>
    <property type="project" value="UniProtKB-SubCell"/>
</dbReference>
<organism evidence="11 12">
    <name type="scientific">Pseudidiomarina planktonica</name>
    <dbReference type="NCBI Taxonomy" id="1323738"/>
    <lineage>
        <taxon>Bacteria</taxon>
        <taxon>Pseudomonadati</taxon>
        <taxon>Pseudomonadota</taxon>
        <taxon>Gammaproteobacteria</taxon>
        <taxon>Alteromonadales</taxon>
        <taxon>Idiomarinaceae</taxon>
        <taxon>Pseudidiomarina</taxon>
    </lineage>
</organism>
<evidence type="ECO:0000256" key="7">
    <source>
        <dbReference type="ARBA" id="ARBA00022989"/>
    </source>
</evidence>
<comment type="PTM">
    <text evidence="9">Cleaved by prepilin peptidase.</text>
</comment>
<dbReference type="NCBIfam" id="TIGR01707">
    <property type="entry name" value="gspI"/>
    <property type="match status" value="1"/>
</dbReference>
<dbReference type="InterPro" id="IPR003413">
    <property type="entry name" value="T2SS_GspI_C"/>
</dbReference>
<dbReference type="InterPro" id="IPR012902">
    <property type="entry name" value="N_methyl_site"/>
</dbReference>
<evidence type="ECO:0000256" key="1">
    <source>
        <dbReference type="ARBA" id="ARBA00004377"/>
    </source>
</evidence>
<dbReference type="Proteomes" id="UP000194450">
    <property type="component" value="Unassembled WGS sequence"/>
</dbReference>
<comment type="similarity">
    <text evidence="2 9">Belongs to the GSP I family.</text>
</comment>
<dbReference type="SUPFAM" id="SSF54523">
    <property type="entry name" value="Pili subunits"/>
    <property type="match status" value="1"/>
</dbReference>
<proteinExistence type="inferred from homology"/>
<evidence type="ECO:0000256" key="8">
    <source>
        <dbReference type="ARBA" id="ARBA00023136"/>
    </source>
</evidence>
<evidence type="ECO:0000313" key="11">
    <source>
        <dbReference type="EMBL" id="SMQ61597.1"/>
    </source>
</evidence>
<evidence type="ECO:0000256" key="3">
    <source>
        <dbReference type="ARBA" id="ARBA00022475"/>
    </source>
</evidence>
<evidence type="ECO:0000259" key="10">
    <source>
        <dbReference type="Pfam" id="PF02501"/>
    </source>
</evidence>
<dbReference type="RefSeq" id="WP_234996247.1">
    <property type="nucleotide sequence ID" value="NZ_FXWH01000001.1"/>
</dbReference>
<dbReference type="EMBL" id="FXWH01000001">
    <property type="protein sequence ID" value="SMQ61597.1"/>
    <property type="molecule type" value="Genomic_DNA"/>
</dbReference>
<gene>
    <name evidence="11" type="ORF">SAMN06297229_0586</name>
</gene>
<protein>
    <recommendedName>
        <fullName evidence="9">Type II secretion system protein I</fullName>
        <shortName evidence="9">T2SS minor pseudopilin I</shortName>
    </recommendedName>
</protein>
<keyword evidence="12" id="KW-1185">Reference proteome</keyword>
<dbReference type="InterPro" id="IPR010052">
    <property type="entry name" value="T2SS_protein-GspI"/>
</dbReference>
<evidence type="ECO:0000256" key="9">
    <source>
        <dbReference type="RuleBase" id="RU368030"/>
    </source>
</evidence>
<dbReference type="Gene3D" id="3.30.1300.30">
    <property type="entry name" value="GSPII I/J protein-like"/>
    <property type="match status" value="1"/>
</dbReference>
<dbReference type="Pfam" id="PF07963">
    <property type="entry name" value="N_methyl"/>
    <property type="match status" value="1"/>
</dbReference>
<accession>A0A1Y6EG77</accession>
<comment type="subcellular location">
    <subcellularLocation>
        <location evidence="1 9">Cell inner membrane</location>
        <topology evidence="1 9">Single-pass membrane protein</topology>
    </subcellularLocation>
</comment>
<keyword evidence="3" id="KW-1003">Cell membrane</keyword>
<comment type="function">
    <text evidence="9">Component of the type II secretion system required for the energy-dependent secretion of extracellular factors such as proteases and toxins from the periplasm.</text>
</comment>
<evidence type="ECO:0000313" key="12">
    <source>
        <dbReference type="Proteomes" id="UP000194450"/>
    </source>
</evidence>
<evidence type="ECO:0000256" key="5">
    <source>
        <dbReference type="ARBA" id="ARBA00022519"/>
    </source>
</evidence>
<keyword evidence="8 9" id="KW-0472">Membrane</keyword>
<feature type="transmembrane region" description="Helical" evidence="9">
    <location>
        <begin position="124"/>
        <end position="146"/>
    </location>
</feature>
<evidence type="ECO:0000256" key="4">
    <source>
        <dbReference type="ARBA" id="ARBA00022481"/>
    </source>
</evidence>
<keyword evidence="7 9" id="KW-1133">Transmembrane helix</keyword>
<reference evidence="12" key="1">
    <citation type="submission" date="2017-04" db="EMBL/GenBank/DDBJ databases">
        <authorList>
            <person name="Varghese N."/>
            <person name="Submissions S."/>
        </authorList>
    </citation>
    <scope>NUCLEOTIDE SEQUENCE [LARGE SCALE GENOMIC DNA]</scope>
</reference>
<dbReference type="GO" id="GO:0015627">
    <property type="term" value="C:type II protein secretion system complex"/>
    <property type="evidence" value="ECO:0007669"/>
    <property type="project" value="UniProtKB-UniRule"/>
</dbReference>
<dbReference type="InterPro" id="IPR045584">
    <property type="entry name" value="Pilin-like"/>
</dbReference>